<organism evidence="1 2">
    <name type="scientific">Auxenochlorella protothecoides</name>
    <name type="common">Green microalga</name>
    <name type="synonym">Chlorella protothecoides</name>
    <dbReference type="NCBI Taxonomy" id="3075"/>
    <lineage>
        <taxon>Eukaryota</taxon>
        <taxon>Viridiplantae</taxon>
        <taxon>Chlorophyta</taxon>
        <taxon>core chlorophytes</taxon>
        <taxon>Trebouxiophyceae</taxon>
        <taxon>Chlorellales</taxon>
        <taxon>Chlorellaceae</taxon>
        <taxon>Auxenochlorella</taxon>
    </lineage>
</organism>
<dbReference type="AlphaFoldDB" id="A0A087SA64"/>
<reference evidence="1 2" key="1">
    <citation type="journal article" date="2014" name="BMC Genomics">
        <title>Oil accumulation mechanisms of the oleaginous microalga Chlorella protothecoides revealed through its genome, transcriptomes, and proteomes.</title>
        <authorList>
            <person name="Gao C."/>
            <person name="Wang Y."/>
            <person name="Shen Y."/>
            <person name="Yan D."/>
            <person name="He X."/>
            <person name="Dai J."/>
            <person name="Wu Q."/>
        </authorList>
    </citation>
    <scope>NUCLEOTIDE SEQUENCE [LARGE SCALE GENOMIC DNA]</scope>
    <source>
        <strain evidence="1 2">0710</strain>
    </source>
</reference>
<name>A0A087SA64_AUXPR</name>
<dbReference type="RefSeq" id="XP_011395474.1">
    <property type="nucleotide sequence ID" value="XM_011397172.1"/>
</dbReference>
<dbReference type="GeneID" id="23615653"/>
<evidence type="ECO:0000313" key="2">
    <source>
        <dbReference type="Proteomes" id="UP000028924"/>
    </source>
</evidence>
<gene>
    <name evidence="1" type="ORF">F751_4262</name>
</gene>
<proteinExistence type="predicted"/>
<dbReference type="EMBL" id="KL662078">
    <property type="protein sequence ID" value="KFM22618.1"/>
    <property type="molecule type" value="Genomic_DNA"/>
</dbReference>
<accession>A0A087SA64</accession>
<dbReference type="KEGG" id="apro:F751_4262"/>
<evidence type="ECO:0000313" key="1">
    <source>
        <dbReference type="EMBL" id="KFM22618.1"/>
    </source>
</evidence>
<sequence>MVLTSFGGTSGVGYYGADGLGGKYCRLAAQMRAFQLVFAWHDDQIASPIAPHLGMHVLQGQAQLHKDEHDVILVQQLPLSRPDEGLQVSTLDGVGAGRGLGVVRPHARAALQNHAANNTAGLGLGSTSPYLPRSIP</sequence>
<keyword evidence="2" id="KW-1185">Reference proteome</keyword>
<dbReference type="Proteomes" id="UP000028924">
    <property type="component" value="Unassembled WGS sequence"/>
</dbReference>
<protein>
    <submittedName>
        <fullName evidence="1">Uncharacterized protein</fullName>
    </submittedName>
</protein>